<dbReference type="EMBL" id="JBHSHD010000013">
    <property type="protein sequence ID" value="MFC4821975.1"/>
    <property type="molecule type" value="Genomic_DNA"/>
</dbReference>
<evidence type="ECO:0008006" key="4">
    <source>
        <dbReference type="Google" id="ProtNLM"/>
    </source>
</evidence>
<protein>
    <recommendedName>
        <fullName evidence="4">Lipoprotein</fullName>
    </recommendedName>
</protein>
<dbReference type="Proteomes" id="UP001595886">
    <property type="component" value="Unassembled WGS sequence"/>
</dbReference>
<feature type="region of interest" description="Disordered" evidence="1">
    <location>
        <begin position="1"/>
        <end position="22"/>
    </location>
</feature>
<organism evidence="2 3">
    <name type="scientific">Dokdonella ginsengisoli</name>
    <dbReference type="NCBI Taxonomy" id="363846"/>
    <lineage>
        <taxon>Bacteria</taxon>
        <taxon>Pseudomonadati</taxon>
        <taxon>Pseudomonadota</taxon>
        <taxon>Gammaproteobacteria</taxon>
        <taxon>Lysobacterales</taxon>
        <taxon>Rhodanobacteraceae</taxon>
        <taxon>Dokdonella</taxon>
    </lineage>
</organism>
<comment type="caution">
    <text evidence="2">The sequence shown here is derived from an EMBL/GenBank/DDBJ whole genome shotgun (WGS) entry which is preliminary data.</text>
</comment>
<gene>
    <name evidence="2" type="ORF">ACFO6Q_16750</name>
</gene>
<sequence>MTATHAQEAPRTPATNSPERQAILKPAVADVVGALGKPAQLDVSSLRVSGEWAFVYASIQTPGGQPIEYADTPFAEAAEAGMKSNVYAALLRGQSTQWKLVTSVVGPTDMAWAPWAAQYGAPEAIFEVP</sequence>
<evidence type="ECO:0000313" key="3">
    <source>
        <dbReference type="Proteomes" id="UP001595886"/>
    </source>
</evidence>
<evidence type="ECO:0000313" key="2">
    <source>
        <dbReference type="EMBL" id="MFC4821975.1"/>
    </source>
</evidence>
<proteinExistence type="predicted"/>
<name>A0ABV9QZG8_9GAMM</name>
<accession>A0ABV9QZG8</accession>
<evidence type="ECO:0000256" key="1">
    <source>
        <dbReference type="SAM" id="MobiDB-lite"/>
    </source>
</evidence>
<reference evidence="3" key="1">
    <citation type="journal article" date="2019" name="Int. J. Syst. Evol. Microbiol.">
        <title>The Global Catalogue of Microorganisms (GCM) 10K type strain sequencing project: providing services to taxonomists for standard genome sequencing and annotation.</title>
        <authorList>
            <consortium name="The Broad Institute Genomics Platform"/>
            <consortium name="The Broad Institute Genome Sequencing Center for Infectious Disease"/>
            <person name="Wu L."/>
            <person name="Ma J."/>
        </authorList>
    </citation>
    <scope>NUCLEOTIDE SEQUENCE [LARGE SCALE GENOMIC DNA]</scope>
    <source>
        <strain evidence="3">CCUG 30340</strain>
    </source>
</reference>
<dbReference type="RefSeq" id="WP_380022258.1">
    <property type="nucleotide sequence ID" value="NZ_JBHSHD010000013.1"/>
</dbReference>
<keyword evidence="3" id="KW-1185">Reference proteome</keyword>